<protein>
    <recommendedName>
        <fullName evidence="5">RNA polymerase sigma-70 region 2 domain-containing protein</fullName>
    </recommendedName>
</protein>
<dbReference type="GO" id="GO:0006352">
    <property type="term" value="P:DNA-templated transcription initiation"/>
    <property type="evidence" value="ECO:0007669"/>
    <property type="project" value="InterPro"/>
</dbReference>
<dbReference type="Proteomes" id="UP000295735">
    <property type="component" value="Unassembled WGS sequence"/>
</dbReference>
<dbReference type="GO" id="GO:0003677">
    <property type="term" value="F:DNA binding"/>
    <property type="evidence" value="ECO:0007669"/>
    <property type="project" value="UniProtKB-KW"/>
</dbReference>
<evidence type="ECO:0000256" key="1">
    <source>
        <dbReference type="ARBA" id="ARBA00023015"/>
    </source>
</evidence>
<reference evidence="7" key="2">
    <citation type="submission" date="2021-04" db="EMBL/GenBank/DDBJ databases">
        <title>Complete Genome Sequences of Macrococcus spp. from dog and cattle.</title>
        <authorList>
            <person name="Schwendener S."/>
            <person name="Perreten V."/>
        </authorList>
    </citation>
    <scope>NUCLEOTIDE SEQUENCE</scope>
    <source>
        <strain evidence="7">Epi0143-OL</strain>
    </source>
</reference>
<name>A0A9Q9BV56_9STAP</name>
<dbReference type="PANTHER" id="PTHR43133">
    <property type="entry name" value="RNA POLYMERASE ECF-TYPE SIGMA FACTO"/>
    <property type="match status" value="1"/>
</dbReference>
<organism evidence="7 9">
    <name type="scientific">Macrococcus equipercicus</name>
    <dbReference type="NCBI Taxonomy" id="69967"/>
    <lineage>
        <taxon>Bacteria</taxon>
        <taxon>Bacillati</taxon>
        <taxon>Bacillota</taxon>
        <taxon>Bacilli</taxon>
        <taxon>Bacillales</taxon>
        <taxon>Staphylococcaceae</taxon>
        <taxon>Macrococcus</taxon>
    </lineage>
</organism>
<evidence type="ECO:0000313" key="6">
    <source>
        <dbReference type="EMBL" id="KAA1039404.1"/>
    </source>
</evidence>
<reference evidence="6 8" key="1">
    <citation type="submission" date="2019-09" db="EMBL/GenBank/DDBJ databases">
        <authorList>
            <person name="Mazhar S."/>
            <person name="Altermann E."/>
            <person name="Hill C."/>
            <person name="Mcauliffe O."/>
        </authorList>
    </citation>
    <scope>NUCLEOTIDE SEQUENCE [LARGE SCALE GENOMIC DNA]</scope>
    <source>
        <strain evidence="6 8">ATCC 51831</strain>
    </source>
</reference>
<feature type="domain" description="RNA polymerase sigma-70 region 2" evidence="5">
    <location>
        <begin position="53"/>
        <end position="105"/>
    </location>
</feature>
<dbReference type="InterPro" id="IPR039425">
    <property type="entry name" value="RNA_pol_sigma-70-like"/>
</dbReference>
<dbReference type="Pfam" id="PF04542">
    <property type="entry name" value="Sigma70_r2"/>
    <property type="match status" value="1"/>
</dbReference>
<dbReference type="SUPFAM" id="SSF88946">
    <property type="entry name" value="Sigma2 domain of RNA polymerase sigma factors"/>
    <property type="match status" value="1"/>
</dbReference>
<proteinExistence type="predicted"/>
<evidence type="ECO:0000256" key="4">
    <source>
        <dbReference type="ARBA" id="ARBA00023163"/>
    </source>
</evidence>
<keyword evidence="8" id="KW-1185">Reference proteome</keyword>
<evidence type="ECO:0000259" key="5">
    <source>
        <dbReference type="Pfam" id="PF04542"/>
    </source>
</evidence>
<dbReference type="InterPro" id="IPR013325">
    <property type="entry name" value="RNA_pol_sigma_r2"/>
</dbReference>
<sequence length="207" mass="24417">MFKVLTFILFETEERYETKSDEQLITELKAGDEQAFELLVVRMRMLILTYLSRHRAIDNDDLYQEALILLYHTAIDYDRAKCDTFKPYYLRLLQYRIIDWIRKEQNRLKIPLISLDAPLSGDKERTLTEELGDYTQASPESVSIYNELSAQLDPVTLGLSPLEYRMAKHLIAGRTLEEISACEDRDERIIRNAYHRLKQKVLGHLMR</sequence>
<evidence type="ECO:0000313" key="8">
    <source>
        <dbReference type="Proteomes" id="UP000295735"/>
    </source>
</evidence>
<dbReference type="PANTHER" id="PTHR43133:SF8">
    <property type="entry name" value="RNA POLYMERASE SIGMA FACTOR HI_1459-RELATED"/>
    <property type="match status" value="1"/>
</dbReference>
<gene>
    <name evidence="6" type="ORF">ERX35_007470</name>
    <name evidence="7" type="ORF">KFV11_10805</name>
</gene>
<dbReference type="Gene3D" id="1.10.1740.10">
    <property type="match status" value="1"/>
</dbReference>
<dbReference type="InterPro" id="IPR007627">
    <property type="entry name" value="RNA_pol_sigma70_r2"/>
</dbReference>
<evidence type="ECO:0000313" key="7">
    <source>
        <dbReference type="EMBL" id="UTH13697.1"/>
    </source>
</evidence>
<evidence type="ECO:0000256" key="2">
    <source>
        <dbReference type="ARBA" id="ARBA00023082"/>
    </source>
</evidence>
<dbReference type="EMBL" id="CP073809">
    <property type="protein sequence ID" value="UTH13697.1"/>
    <property type="molecule type" value="Genomic_DNA"/>
</dbReference>
<evidence type="ECO:0000313" key="9">
    <source>
        <dbReference type="Proteomes" id="UP001057381"/>
    </source>
</evidence>
<dbReference type="AlphaFoldDB" id="A0A9Q9BV56"/>
<accession>A0A9Q9BV56</accession>
<evidence type="ECO:0000256" key="3">
    <source>
        <dbReference type="ARBA" id="ARBA00023125"/>
    </source>
</evidence>
<dbReference type="OrthoDB" id="2417484at2"/>
<keyword evidence="2" id="KW-0731">Sigma factor</keyword>
<dbReference type="GO" id="GO:0016987">
    <property type="term" value="F:sigma factor activity"/>
    <property type="evidence" value="ECO:0007669"/>
    <property type="project" value="UniProtKB-KW"/>
</dbReference>
<keyword evidence="3" id="KW-0238">DNA-binding</keyword>
<dbReference type="KEGG" id="mequ:KFV11_10805"/>
<keyword evidence="1" id="KW-0805">Transcription regulation</keyword>
<dbReference type="EMBL" id="SCWC02000004">
    <property type="protein sequence ID" value="KAA1039404.1"/>
    <property type="molecule type" value="Genomic_DNA"/>
</dbReference>
<keyword evidence="4" id="KW-0804">Transcription</keyword>
<dbReference type="Proteomes" id="UP001057381">
    <property type="component" value="Chromosome"/>
</dbReference>